<keyword evidence="1" id="KW-1133">Transmembrane helix</keyword>
<sequence length="316" mass="33570">MAKNGALNGKMVVLMGGSGFLGNYVAQALLKRGARLRIASRHPEQAYRLKTLANLGQLQLVRCDATDRASVNNAIASADAVVNLVGSFDGNLARLMGEAPGWMAAAAKETGAQSFVHVSAIADPGDEDAPNAYGMAKQLGEERVRAAYPNAAILRPSVLFGRDDDFIQMFAGLVATFPVLPVFGPDAVLQPAYVDDVAEAIVTVLEQPDKHGGKTFELGGPEVLTMMQINQAIAAAQGRDRTLLAVPDALSGVFAMLPGTPMSSDQWRMLKAGNIISAAAPGFKQLGIAPKPLSLFLDKWMVRFRQHGRFGNKLNA</sequence>
<dbReference type="RefSeq" id="WP_138618889.1">
    <property type="nucleotide sequence ID" value="NZ_VCAO01000007.1"/>
</dbReference>
<proteinExistence type="predicted"/>
<accession>A0A5S3P114</accession>
<dbReference type="Gene3D" id="3.40.50.720">
    <property type="entry name" value="NAD(P)-binding Rossmann-like Domain"/>
    <property type="match status" value="1"/>
</dbReference>
<comment type="caution">
    <text evidence="3">The sequence shown here is derived from an EMBL/GenBank/DDBJ whole genome shotgun (WGS) entry which is preliminary data.</text>
</comment>
<dbReference type="AlphaFoldDB" id="A0A5S3P114"/>
<keyword evidence="4" id="KW-1185">Reference proteome</keyword>
<protein>
    <submittedName>
        <fullName evidence="3">Complex I NDUFA9 subunit family protein</fullName>
    </submittedName>
</protein>
<evidence type="ECO:0000259" key="2">
    <source>
        <dbReference type="Pfam" id="PF01370"/>
    </source>
</evidence>
<dbReference type="SUPFAM" id="SSF51735">
    <property type="entry name" value="NAD(P)-binding Rossmann-fold domains"/>
    <property type="match status" value="1"/>
</dbReference>
<dbReference type="EMBL" id="VCAO01000007">
    <property type="protein sequence ID" value="TMM46563.1"/>
    <property type="molecule type" value="Genomic_DNA"/>
</dbReference>
<dbReference type="InterPro" id="IPR051207">
    <property type="entry name" value="ComplexI_NDUFA9_subunit"/>
</dbReference>
<dbReference type="CDD" id="cd05271">
    <property type="entry name" value="NDUFA9_like_SDR_a"/>
    <property type="match status" value="1"/>
</dbReference>
<name>A0A5S3P114_9SPHN</name>
<keyword evidence="1" id="KW-0812">Transmembrane</keyword>
<evidence type="ECO:0000313" key="3">
    <source>
        <dbReference type="EMBL" id="TMM46563.1"/>
    </source>
</evidence>
<dbReference type="InterPro" id="IPR036291">
    <property type="entry name" value="NAD(P)-bd_dom_sf"/>
</dbReference>
<dbReference type="Pfam" id="PF01370">
    <property type="entry name" value="Epimerase"/>
    <property type="match status" value="1"/>
</dbReference>
<dbReference type="PANTHER" id="PTHR12126:SF11">
    <property type="entry name" value="NADH DEHYDROGENASE [UBIQUINONE] 1 ALPHA SUBCOMPLEX SUBUNIT 9, MITOCHONDRIAL"/>
    <property type="match status" value="1"/>
</dbReference>
<dbReference type="OrthoDB" id="9776313at2"/>
<keyword evidence="1" id="KW-0472">Membrane</keyword>
<evidence type="ECO:0000313" key="4">
    <source>
        <dbReference type="Proteomes" id="UP000309668"/>
    </source>
</evidence>
<reference evidence="3 4" key="1">
    <citation type="submission" date="2019-05" db="EMBL/GenBank/DDBJ databases">
        <title>Erythrobacter marisflavi sp. nov., isolated from isolated from water of an estuary environment.</title>
        <authorList>
            <person name="Yoon J.-H."/>
        </authorList>
    </citation>
    <scope>NUCLEOTIDE SEQUENCE [LARGE SCALE GENOMIC DNA]</scope>
    <source>
        <strain evidence="3 4">KEM-5</strain>
    </source>
</reference>
<dbReference type="InterPro" id="IPR001509">
    <property type="entry name" value="Epimerase_deHydtase"/>
</dbReference>
<dbReference type="Proteomes" id="UP000309668">
    <property type="component" value="Unassembled WGS sequence"/>
</dbReference>
<gene>
    <name evidence="3" type="ORF">FEV51_10995</name>
</gene>
<organism evidence="3 4">
    <name type="scientific">Qipengyuania marisflavi</name>
    <dbReference type="NCBI Taxonomy" id="2486356"/>
    <lineage>
        <taxon>Bacteria</taxon>
        <taxon>Pseudomonadati</taxon>
        <taxon>Pseudomonadota</taxon>
        <taxon>Alphaproteobacteria</taxon>
        <taxon>Sphingomonadales</taxon>
        <taxon>Erythrobacteraceae</taxon>
        <taxon>Qipengyuania</taxon>
    </lineage>
</organism>
<dbReference type="PANTHER" id="PTHR12126">
    <property type="entry name" value="NADH-UBIQUINONE OXIDOREDUCTASE 39 KDA SUBUNIT-RELATED"/>
    <property type="match status" value="1"/>
</dbReference>
<evidence type="ECO:0000256" key="1">
    <source>
        <dbReference type="SAM" id="Phobius"/>
    </source>
</evidence>
<dbReference type="GO" id="GO:0044877">
    <property type="term" value="F:protein-containing complex binding"/>
    <property type="evidence" value="ECO:0007669"/>
    <property type="project" value="TreeGrafter"/>
</dbReference>
<feature type="domain" description="NAD-dependent epimerase/dehydratase" evidence="2">
    <location>
        <begin position="12"/>
        <end position="219"/>
    </location>
</feature>
<feature type="transmembrane region" description="Helical" evidence="1">
    <location>
        <begin position="12"/>
        <end position="30"/>
    </location>
</feature>